<dbReference type="Ensembl" id="ENSLACT00000020952.1">
    <property type="protein sequence ID" value="ENSLACP00000020812.1"/>
    <property type="gene ID" value="ENSLACG00000018282.1"/>
</dbReference>
<keyword evidence="2" id="KW-0472">Membrane</keyword>
<name>H3BFZ1_LATCH</name>
<proteinExistence type="predicted"/>
<dbReference type="HOGENOM" id="CLU_1269459_0_0_1"/>
<feature type="transmembrane region" description="Helical" evidence="2">
    <location>
        <begin position="191"/>
        <end position="214"/>
    </location>
</feature>
<evidence type="ECO:0000256" key="1">
    <source>
        <dbReference type="SAM" id="MobiDB-lite"/>
    </source>
</evidence>
<dbReference type="Pfam" id="PF15829">
    <property type="entry name" value="DUF4711"/>
    <property type="match status" value="1"/>
</dbReference>
<dbReference type="PANTHER" id="PTHR36870">
    <property type="entry name" value="C17ORF78 ISOFORM 2"/>
    <property type="match status" value="1"/>
</dbReference>
<protein>
    <submittedName>
        <fullName evidence="3">Uncharacterized protein</fullName>
    </submittedName>
</protein>
<dbReference type="EMBL" id="AFYH01004392">
    <property type="status" value="NOT_ANNOTATED_CDS"/>
    <property type="molecule type" value="Genomic_DNA"/>
</dbReference>
<dbReference type="OMA" id="FIIFEVP"/>
<evidence type="ECO:0000313" key="3">
    <source>
        <dbReference type="Ensembl" id="ENSLACP00000020812.1"/>
    </source>
</evidence>
<reference evidence="4" key="1">
    <citation type="submission" date="2011-08" db="EMBL/GenBank/DDBJ databases">
        <title>The draft genome of Latimeria chalumnae.</title>
        <authorList>
            <person name="Di Palma F."/>
            <person name="Alfoldi J."/>
            <person name="Johnson J."/>
            <person name="Berlin A."/>
            <person name="Gnerre S."/>
            <person name="Jaffe D."/>
            <person name="MacCallum I."/>
            <person name="Young S."/>
            <person name="Walker B.J."/>
            <person name="Lander E."/>
            <person name="Lindblad-Toh K."/>
        </authorList>
    </citation>
    <scope>NUCLEOTIDE SEQUENCE [LARGE SCALE GENOMIC DNA]</scope>
    <source>
        <strain evidence="4">Wild caught</strain>
    </source>
</reference>
<accession>H3BFZ1</accession>
<dbReference type="Proteomes" id="UP000008672">
    <property type="component" value="Unassembled WGS sequence"/>
</dbReference>
<dbReference type="InterPro" id="IPR031668">
    <property type="entry name" value="DUF4711"/>
</dbReference>
<dbReference type="PANTHER" id="PTHR36870:SF1">
    <property type="entry name" value="CHROMOSOME 17 C17ORF78 HOMOLOG"/>
    <property type="match status" value="1"/>
</dbReference>
<dbReference type="AlphaFoldDB" id="H3BFZ1"/>
<evidence type="ECO:0000256" key="2">
    <source>
        <dbReference type="SAM" id="Phobius"/>
    </source>
</evidence>
<feature type="region of interest" description="Disordered" evidence="1">
    <location>
        <begin position="150"/>
        <end position="173"/>
    </location>
</feature>
<keyword evidence="2" id="KW-1133">Transmembrane helix</keyword>
<evidence type="ECO:0000313" key="4">
    <source>
        <dbReference type="Proteomes" id="UP000008672"/>
    </source>
</evidence>
<dbReference type="eggNOG" id="ENOG502SUFK">
    <property type="taxonomic scope" value="Eukaryota"/>
</dbReference>
<reference evidence="3" key="2">
    <citation type="submission" date="2025-08" db="UniProtKB">
        <authorList>
            <consortium name="Ensembl"/>
        </authorList>
    </citation>
    <scope>IDENTIFICATION</scope>
</reference>
<organism evidence="3 4">
    <name type="scientific">Latimeria chalumnae</name>
    <name type="common">Coelacanth</name>
    <dbReference type="NCBI Taxonomy" id="7897"/>
    <lineage>
        <taxon>Eukaryota</taxon>
        <taxon>Metazoa</taxon>
        <taxon>Chordata</taxon>
        <taxon>Craniata</taxon>
        <taxon>Vertebrata</taxon>
        <taxon>Euteleostomi</taxon>
        <taxon>Coelacanthiformes</taxon>
        <taxon>Coelacanthidae</taxon>
        <taxon>Latimeria</taxon>
    </lineage>
</organism>
<dbReference type="InParanoid" id="H3BFZ1"/>
<sequence>MDTVMVFSLLLLYNDFSQKGVKNYGCSLKNITVPENTRSISIILHELQNEEKRVGPYQKQMIAALKCSAHRHPVEVDLIYSEQHRTATGREPCSRSSLQNLVVRSVRPSRPQNARFCSLYSSHTQKHETGHYITGRVFLSGVSNCAVSNKSPGSESLKEETPSPVAKGNPQKKTTTEVSDAGLLLRQQQALYIKVAIFIFLFTASMIFIVFFIFEAPC</sequence>
<dbReference type="EMBL" id="AFYH01004391">
    <property type="status" value="NOT_ANNOTATED_CDS"/>
    <property type="molecule type" value="Genomic_DNA"/>
</dbReference>
<keyword evidence="4" id="KW-1185">Reference proteome</keyword>
<reference evidence="3" key="3">
    <citation type="submission" date="2025-09" db="UniProtKB">
        <authorList>
            <consortium name="Ensembl"/>
        </authorList>
    </citation>
    <scope>IDENTIFICATION</scope>
</reference>
<keyword evidence="2" id="KW-0812">Transmembrane</keyword>